<reference evidence="3 4" key="1">
    <citation type="submission" date="2019-09" db="EMBL/GenBank/DDBJ databases">
        <title>YIM 132180 draft genome.</title>
        <authorList>
            <person name="Zhang K."/>
        </authorList>
    </citation>
    <scope>NUCLEOTIDE SEQUENCE [LARGE SCALE GENOMIC DNA]</scope>
    <source>
        <strain evidence="3 4">YIM 132180</strain>
    </source>
</reference>
<dbReference type="AlphaFoldDB" id="A0A7V7PLB5"/>
<dbReference type="EMBL" id="VZDO01000019">
    <property type="protein sequence ID" value="KAB0677095.1"/>
    <property type="molecule type" value="Genomic_DNA"/>
</dbReference>
<evidence type="ECO:0000313" key="3">
    <source>
        <dbReference type="EMBL" id="KAB0677095.1"/>
    </source>
</evidence>
<protein>
    <submittedName>
        <fullName evidence="3">PRC-barrel domain containing protein</fullName>
    </submittedName>
</protein>
<name>A0A7V7PLB5_9HYPH</name>
<dbReference type="PANTHER" id="PTHR36505">
    <property type="entry name" value="BLR1072 PROTEIN"/>
    <property type="match status" value="1"/>
</dbReference>
<dbReference type="Proteomes" id="UP000432089">
    <property type="component" value="Unassembled WGS sequence"/>
</dbReference>
<evidence type="ECO:0000313" key="4">
    <source>
        <dbReference type="Proteomes" id="UP000432089"/>
    </source>
</evidence>
<dbReference type="PANTHER" id="PTHR36505:SF1">
    <property type="entry name" value="BLR1072 PROTEIN"/>
    <property type="match status" value="1"/>
</dbReference>
<sequence>MTPHQPAADHIEASRVSGTTVYSTDGDKLGTIDDIVLGKRDGQVKYAILASGGFLGIGEDYYPLPWAVLKYDERQGGYVIGVTIDQLKGGPSYAREAAPSWGDPAYGRDIDDYYGTRAV</sequence>
<dbReference type="InterPro" id="IPR011033">
    <property type="entry name" value="PRC_barrel-like_sf"/>
</dbReference>
<dbReference type="Gene3D" id="2.30.30.240">
    <property type="entry name" value="PRC-barrel domain"/>
    <property type="match status" value="1"/>
</dbReference>
<feature type="domain" description="PRC-barrel" evidence="2">
    <location>
        <begin position="10"/>
        <end position="80"/>
    </location>
</feature>
<proteinExistence type="predicted"/>
<accession>A0A7V7PLB5</accession>
<feature type="region of interest" description="Disordered" evidence="1">
    <location>
        <begin position="1"/>
        <end position="28"/>
    </location>
</feature>
<dbReference type="InterPro" id="IPR027275">
    <property type="entry name" value="PRC-brl_dom"/>
</dbReference>
<evidence type="ECO:0000259" key="2">
    <source>
        <dbReference type="Pfam" id="PF05239"/>
    </source>
</evidence>
<evidence type="ECO:0000256" key="1">
    <source>
        <dbReference type="SAM" id="MobiDB-lite"/>
    </source>
</evidence>
<keyword evidence="4" id="KW-1185">Reference proteome</keyword>
<organism evidence="3 4">
    <name type="scientific">Plantimonas leprariae</name>
    <dbReference type="NCBI Taxonomy" id="2615207"/>
    <lineage>
        <taxon>Bacteria</taxon>
        <taxon>Pseudomonadati</taxon>
        <taxon>Pseudomonadota</taxon>
        <taxon>Alphaproteobacteria</taxon>
        <taxon>Hyphomicrobiales</taxon>
        <taxon>Aurantimonadaceae</taxon>
        <taxon>Plantimonas</taxon>
    </lineage>
</organism>
<comment type="caution">
    <text evidence="3">The sequence shown here is derived from an EMBL/GenBank/DDBJ whole genome shotgun (WGS) entry which is preliminary data.</text>
</comment>
<dbReference type="SUPFAM" id="SSF50346">
    <property type="entry name" value="PRC-barrel domain"/>
    <property type="match status" value="1"/>
</dbReference>
<gene>
    <name evidence="3" type="ORF">F6X38_19680</name>
</gene>
<dbReference type="Pfam" id="PF05239">
    <property type="entry name" value="PRC"/>
    <property type="match status" value="1"/>
</dbReference>